<feature type="transmembrane region" description="Helical" evidence="1">
    <location>
        <begin position="188"/>
        <end position="209"/>
    </location>
</feature>
<proteinExistence type="predicted"/>
<dbReference type="AlphaFoldDB" id="A0A1J6HER1"/>
<reference evidence="2 3" key="1">
    <citation type="submission" date="2016-10" db="EMBL/GenBank/DDBJ databases">
        <title>The Draft Genome Sequence of the Potato Rhizosphere Bacteria Ochrobactrum sp. IPA7.2.</title>
        <authorList>
            <person name="Gogoleva N.E."/>
            <person name="Khlopko Y.A."/>
            <person name="Burygin G.L."/>
            <person name="Plotnikov A.O."/>
        </authorList>
    </citation>
    <scope>NUCLEOTIDE SEQUENCE [LARGE SCALE GENOMIC DNA]</scope>
    <source>
        <strain evidence="2 3">IPA7.2</strain>
    </source>
</reference>
<dbReference type="OrthoDB" id="7764375at2"/>
<evidence type="ECO:0000313" key="2">
    <source>
        <dbReference type="EMBL" id="OIS90859.1"/>
    </source>
</evidence>
<dbReference type="InterPro" id="IPR009495">
    <property type="entry name" value="NrsF"/>
</dbReference>
<feature type="transmembrane region" description="Helical" evidence="1">
    <location>
        <begin position="90"/>
        <end position="108"/>
    </location>
</feature>
<protein>
    <submittedName>
        <fullName evidence="2">RNA polymerase subunit sigma</fullName>
    </submittedName>
</protein>
<dbReference type="EMBL" id="MOEC01000039">
    <property type="protein sequence ID" value="OIS90859.1"/>
    <property type="molecule type" value="Genomic_DNA"/>
</dbReference>
<keyword evidence="1" id="KW-0472">Membrane</keyword>
<keyword evidence="1" id="KW-1133">Transmembrane helix</keyword>
<gene>
    <name evidence="2" type="ORF">BLA27_24420</name>
</gene>
<evidence type="ECO:0000313" key="3">
    <source>
        <dbReference type="Proteomes" id="UP000182985"/>
    </source>
</evidence>
<sequence length="211" mass="22650">MTDDLIDKLTADVKPVGPHAMRQLFLRYATGGMVGGLAIMLVFLGVRHDLLLAMTTAAYWMKFGYAVLLLLILVPALFTLSRPVRTRLHWLPLAVLLACLAGAASIQLLNAEPGQAEVLIWGRTALVCPWLIVFIALPMLGFLLAAMRRLAPADSVLTGLVAGIVAGAVGVLIYSLHCPESGMPFIAIWYTLGIAILGLLGMIGGHVLLKW</sequence>
<name>A0A1J6HER1_9HYPH</name>
<comment type="caution">
    <text evidence="2">The sequence shown here is derived from an EMBL/GenBank/DDBJ whole genome shotgun (WGS) entry which is preliminary data.</text>
</comment>
<feature type="transmembrane region" description="Helical" evidence="1">
    <location>
        <begin position="58"/>
        <end position="78"/>
    </location>
</feature>
<feature type="transmembrane region" description="Helical" evidence="1">
    <location>
        <begin position="120"/>
        <end position="144"/>
    </location>
</feature>
<feature type="transmembrane region" description="Helical" evidence="1">
    <location>
        <begin position="24"/>
        <end position="46"/>
    </location>
</feature>
<organism evidence="2 3">
    <name type="scientific">Brucella cytisi</name>
    <dbReference type="NCBI Taxonomy" id="407152"/>
    <lineage>
        <taxon>Bacteria</taxon>
        <taxon>Pseudomonadati</taxon>
        <taxon>Pseudomonadota</taxon>
        <taxon>Alphaproteobacteria</taxon>
        <taxon>Hyphomicrobiales</taxon>
        <taxon>Brucellaceae</taxon>
        <taxon>Brucella/Ochrobactrum group</taxon>
        <taxon>Brucella</taxon>
    </lineage>
</organism>
<keyword evidence="3" id="KW-1185">Reference proteome</keyword>
<dbReference type="RefSeq" id="WP_071633948.1">
    <property type="nucleotide sequence ID" value="NZ_JBCAUP010000032.1"/>
</dbReference>
<accession>A0A1J6HER1</accession>
<dbReference type="Proteomes" id="UP000182985">
    <property type="component" value="Unassembled WGS sequence"/>
</dbReference>
<feature type="transmembrane region" description="Helical" evidence="1">
    <location>
        <begin position="156"/>
        <end position="176"/>
    </location>
</feature>
<evidence type="ECO:0000256" key="1">
    <source>
        <dbReference type="SAM" id="Phobius"/>
    </source>
</evidence>
<keyword evidence="1" id="KW-0812">Transmembrane</keyword>
<dbReference type="Pfam" id="PF06532">
    <property type="entry name" value="NrsF"/>
    <property type="match status" value="1"/>
</dbReference>